<evidence type="ECO:0000256" key="4">
    <source>
        <dbReference type="ARBA" id="ARBA00023136"/>
    </source>
</evidence>
<dbReference type="GO" id="GO:1905039">
    <property type="term" value="P:carboxylic acid transmembrane transport"/>
    <property type="evidence" value="ECO:0007669"/>
    <property type="project" value="UniProtKB-ARBA"/>
</dbReference>
<evidence type="ECO:0000256" key="2">
    <source>
        <dbReference type="ARBA" id="ARBA00022692"/>
    </source>
</evidence>
<evidence type="ECO:0000256" key="3">
    <source>
        <dbReference type="ARBA" id="ARBA00022989"/>
    </source>
</evidence>
<dbReference type="InterPro" id="IPR001898">
    <property type="entry name" value="SLC13A/DASS"/>
</dbReference>
<keyword evidence="7" id="KW-1185">Reference proteome</keyword>
<dbReference type="OrthoDB" id="19068at2157"/>
<feature type="transmembrane region" description="Helical" evidence="5">
    <location>
        <begin position="209"/>
        <end position="231"/>
    </location>
</feature>
<dbReference type="HOGENOM" id="CLU_005170_0_1_2"/>
<dbReference type="GeneID" id="10153718"/>
<keyword evidence="2 5" id="KW-0812">Transmembrane</keyword>
<feature type="transmembrane region" description="Helical" evidence="5">
    <location>
        <begin position="403"/>
        <end position="421"/>
    </location>
</feature>
<feature type="transmembrane region" description="Helical" evidence="5">
    <location>
        <begin position="290"/>
        <end position="312"/>
    </location>
</feature>
<gene>
    <name evidence="6" type="ordered locus">Desmu_1015</name>
</gene>
<feature type="transmembrane region" description="Helical" evidence="5">
    <location>
        <begin position="141"/>
        <end position="157"/>
    </location>
</feature>
<keyword evidence="4 5" id="KW-0472">Membrane</keyword>
<sequence precursor="true">MNNRVKAAVAFATLLVMHAVAMLPPPEGLTSKSMAMIGITIMAVVYWATECVPMPLTGVMIMLAQALYGVFPLAKAVSYIASDVNILVLAGLVISLALGVHGIDKYIGIKVLSIMGEKSSRLVLGLMLSTAILSMWIPNTAAAALMAPIAFGVLKLVNAERTGGNLGKAMMIGVAYAATIGGIGTPVGTPPVPITIRNIREATGVDIGFATWMSWGVPVSLLLVVVAWWLLMLFYRPEHEVIAGSREVVERELRSMGGLNRVQRKTLILFSLVALLWLLDPVFSRWVSGWTYIVSLLAIALFSFPVIGVLSWSDISEKADWGVLFLIAGGLALGAGLRDTGVVDVIARAVAAHTSGLPEYGVLLVISVVSGLSITVFSSITATSSTMVPVAIGVAKATGVDPVIAGVVAGIASCYAFLLPANTPPNAIAYSYGYFKNYEMARIGIVLILASSLLLLPFTVLIRLVAG</sequence>
<feature type="transmembrane region" description="Helical" evidence="5">
    <location>
        <begin position="86"/>
        <end position="107"/>
    </location>
</feature>
<dbReference type="Pfam" id="PF00939">
    <property type="entry name" value="Na_sulph_symp"/>
    <property type="match status" value="1"/>
</dbReference>
<organism evidence="6 7">
    <name type="scientific">Desulfurococcus mucosus (strain ATCC 35584 / DSM 2162 / JCM 9187 / O7/1)</name>
    <dbReference type="NCBI Taxonomy" id="765177"/>
    <lineage>
        <taxon>Archaea</taxon>
        <taxon>Thermoproteota</taxon>
        <taxon>Thermoprotei</taxon>
        <taxon>Desulfurococcales</taxon>
        <taxon>Desulfurococcaceae</taxon>
        <taxon>Desulfurococcus</taxon>
    </lineage>
</organism>
<keyword evidence="3 5" id="KW-1133">Transmembrane helix</keyword>
<dbReference type="Proteomes" id="UP000001068">
    <property type="component" value="Chromosome"/>
</dbReference>
<dbReference type="KEGG" id="dmu:Desmu_1015"/>
<dbReference type="PANTHER" id="PTHR10283:SF82">
    <property type="entry name" value="SOLUTE CARRIER FAMILY 13 MEMBER 2"/>
    <property type="match status" value="1"/>
</dbReference>
<evidence type="ECO:0000256" key="5">
    <source>
        <dbReference type="SAM" id="Phobius"/>
    </source>
</evidence>
<protein>
    <submittedName>
        <fullName evidence="6">Anion transporter</fullName>
    </submittedName>
</protein>
<feature type="transmembrane region" description="Helical" evidence="5">
    <location>
        <begin position="319"/>
        <end position="337"/>
    </location>
</feature>
<dbReference type="GO" id="GO:0005886">
    <property type="term" value="C:plasma membrane"/>
    <property type="evidence" value="ECO:0007669"/>
    <property type="project" value="TreeGrafter"/>
</dbReference>
<reference evidence="7" key="1">
    <citation type="submission" date="2010-11" db="EMBL/GenBank/DDBJ databases">
        <title>The complete genome of Desulfurococcus mucosus DSM 2162.</title>
        <authorList>
            <consortium name="US DOE Joint Genome Institute (JGI-PGF)"/>
            <person name="Lucas S."/>
            <person name="Copeland A."/>
            <person name="Lapidus A."/>
            <person name="Bruce D."/>
            <person name="Goodwin L."/>
            <person name="Pitluck S."/>
            <person name="Kyrpides N."/>
            <person name="Mavromatis K."/>
            <person name="Pagani I."/>
            <person name="Ivanova N."/>
            <person name="Ovchinnikova G."/>
            <person name="Chertkov O."/>
            <person name="Held B."/>
            <person name="Brettin T."/>
            <person name="Detter J.C."/>
            <person name="Tapia R."/>
            <person name="Han C."/>
            <person name="Land M."/>
            <person name="Hauser L."/>
            <person name="Markowitz V."/>
            <person name="Cheng J.-F."/>
            <person name="Hugenholtz P."/>
            <person name="Woyke T."/>
            <person name="Wu D."/>
            <person name="Wirth R."/>
            <person name="Bilek Y."/>
            <person name="Hader T."/>
            <person name="Klenk H.-P."/>
            <person name="Eisen J.A."/>
        </authorList>
    </citation>
    <scope>NUCLEOTIDE SEQUENCE [LARGE SCALE GENOMIC DNA]</scope>
    <source>
        <strain evidence="7">ATCC 35584 / DSM 2162 / JCM 9187 / O7/1</strain>
    </source>
</reference>
<reference evidence="6 7" key="2">
    <citation type="journal article" date="2011" name="Stand. Genomic Sci.">
        <title>Complete genome sequence of Desulfurococcus mucosus type strain (O7/1).</title>
        <authorList>
            <person name="Wirth R."/>
            <person name="Chertkov O."/>
            <person name="Held B."/>
            <person name="Lapidus A."/>
            <person name="Nolan M."/>
            <person name="Lucas S."/>
            <person name="Hammon N."/>
            <person name="Deshpande S."/>
            <person name="Cheng J.F."/>
            <person name="Tapia R."/>
            <person name="Han C."/>
            <person name="Goodwin L."/>
            <person name="Pitluck S."/>
            <person name="Liolios K."/>
            <person name="Ioanna P."/>
            <person name="Ivanova N."/>
            <person name="Mavromatis K."/>
            <person name="Mikhailova N."/>
            <person name="Pati A."/>
            <person name="Chen A."/>
            <person name="Palaniappan K."/>
            <person name="Land M."/>
            <person name="Hauser L."/>
            <person name="Chang Y.J."/>
            <person name="Jeffries C.D."/>
            <person name="Bilek Y."/>
            <person name="Hader T."/>
            <person name="Rohde M."/>
            <person name="Spring S."/>
            <person name="Sikorski J."/>
            <person name="Goker M."/>
            <person name="Woyke T."/>
            <person name="Bristow J."/>
            <person name="Eisen J.A."/>
            <person name="Markowitz V."/>
            <person name="Hugenholtz P."/>
            <person name="Kyrpides N.C."/>
            <person name="Klenk H.P."/>
        </authorList>
    </citation>
    <scope>NUCLEOTIDE SEQUENCE [LARGE SCALE GENOMIC DNA]</scope>
    <source>
        <strain evidence="7">ATCC 35584 / DSM 2162 / JCM 9187 / O7/1</strain>
    </source>
</reference>
<evidence type="ECO:0000313" key="7">
    <source>
        <dbReference type="Proteomes" id="UP000001068"/>
    </source>
</evidence>
<dbReference type="GO" id="GO:0008514">
    <property type="term" value="F:organic anion transmembrane transporter activity"/>
    <property type="evidence" value="ECO:0007669"/>
    <property type="project" value="UniProtKB-ARBA"/>
</dbReference>
<dbReference type="AlphaFoldDB" id="E8R9Z1"/>
<name>E8R9Z1_DESM0</name>
<feature type="transmembrane region" description="Helical" evidence="5">
    <location>
        <begin position="360"/>
        <end position="382"/>
    </location>
</feature>
<dbReference type="NCBIfam" id="TIGR00785">
    <property type="entry name" value="dass"/>
    <property type="match status" value="1"/>
</dbReference>
<feature type="transmembrane region" description="Helical" evidence="5">
    <location>
        <begin position="169"/>
        <end position="189"/>
    </location>
</feature>
<proteinExistence type="predicted"/>
<evidence type="ECO:0000313" key="6">
    <source>
        <dbReference type="EMBL" id="ADV65317.1"/>
    </source>
</evidence>
<feature type="transmembrane region" description="Helical" evidence="5">
    <location>
        <begin position="266"/>
        <end position="284"/>
    </location>
</feature>
<dbReference type="eggNOG" id="arCOG00238">
    <property type="taxonomic scope" value="Archaea"/>
</dbReference>
<evidence type="ECO:0000256" key="1">
    <source>
        <dbReference type="ARBA" id="ARBA00004141"/>
    </source>
</evidence>
<dbReference type="PANTHER" id="PTHR10283">
    <property type="entry name" value="SOLUTE CARRIER FAMILY 13 MEMBER"/>
    <property type="match status" value="1"/>
</dbReference>
<dbReference type="STRING" id="765177.Desmu_1015"/>
<dbReference type="EMBL" id="CP002363">
    <property type="protein sequence ID" value="ADV65317.1"/>
    <property type="molecule type" value="Genomic_DNA"/>
</dbReference>
<comment type="subcellular location">
    <subcellularLocation>
        <location evidence="1">Membrane</location>
        <topology evidence="1">Multi-pass membrane protein</topology>
    </subcellularLocation>
</comment>
<accession>E8R9Z1</accession>
<feature type="transmembrane region" description="Helical" evidence="5">
    <location>
        <begin position="441"/>
        <end position="466"/>
    </location>
</feature>
<dbReference type="RefSeq" id="WP_013562539.1">
    <property type="nucleotide sequence ID" value="NC_014961.1"/>
</dbReference>